<comment type="caution">
    <text evidence="2">The sequence shown here is derived from an EMBL/GenBank/DDBJ whole genome shotgun (WGS) entry which is preliminary data.</text>
</comment>
<feature type="region of interest" description="Disordered" evidence="1">
    <location>
        <begin position="88"/>
        <end position="230"/>
    </location>
</feature>
<reference evidence="2" key="1">
    <citation type="submission" date="2021-01" db="EMBL/GenBank/DDBJ databases">
        <authorList>
            <person name="Kaushik A."/>
        </authorList>
    </citation>
    <scope>NUCLEOTIDE SEQUENCE</scope>
    <source>
        <strain evidence="2">AG2-2IIIB</strain>
    </source>
</reference>
<dbReference type="EMBL" id="CAJMWT010003026">
    <property type="protein sequence ID" value="CAE6461164.1"/>
    <property type="molecule type" value="Genomic_DNA"/>
</dbReference>
<evidence type="ECO:0000313" key="2">
    <source>
        <dbReference type="EMBL" id="CAE6461164.1"/>
    </source>
</evidence>
<sequence>MKRRHESTFESVPRSPYEGTENVPRRIFKKRRTIDNDNWDGLGGRRSLRDINNLSLCPASVHPVSIPHDEKTTSEITHSKVHPGSVINSVKQTTPTTSNIHTSELNTPLHGPRSEHQSTSTNARPLAVSVPGQRVSVSEPAPSLDVGASESRSVPSVPRFASHDKPVRVTQSRIPQQTHSSNKRLDLDSDQEDEDSDSDEESDDNGLGTEDPVDSDEKQRVESNYSEMNK</sequence>
<evidence type="ECO:0000313" key="3">
    <source>
        <dbReference type="Proteomes" id="UP000663843"/>
    </source>
</evidence>
<evidence type="ECO:0000256" key="1">
    <source>
        <dbReference type="SAM" id="MobiDB-lite"/>
    </source>
</evidence>
<proteinExistence type="predicted"/>
<protein>
    <submittedName>
        <fullName evidence="2">Uncharacterized protein</fullName>
    </submittedName>
</protein>
<feature type="region of interest" description="Disordered" evidence="1">
    <location>
        <begin position="1"/>
        <end position="25"/>
    </location>
</feature>
<feature type="compositionally biased region" description="Polar residues" evidence="1">
    <location>
        <begin position="88"/>
        <end position="106"/>
    </location>
</feature>
<feature type="compositionally biased region" description="Acidic residues" evidence="1">
    <location>
        <begin position="188"/>
        <end position="204"/>
    </location>
</feature>
<gene>
    <name evidence="2" type="ORF">RDB_LOCUS96384</name>
</gene>
<dbReference type="Proteomes" id="UP000663843">
    <property type="component" value="Unassembled WGS sequence"/>
</dbReference>
<feature type="compositionally biased region" description="Polar residues" evidence="1">
    <location>
        <begin position="169"/>
        <end position="180"/>
    </location>
</feature>
<accession>A0A8H3GQM0</accession>
<organism evidence="2 3">
    <name type="scientific">Rhizoctonia solani</name>
    <dbReference type="NCBI Taxonomy" id="456999"/>
    <lineage>
        <taxon>Eukaryota</taxon>
        <taxon>Fungi</taxon>
        <taxon>Dikarya</taxon>
        <taxon>Basidiomycota</taxon>
        <taxon>Agaricomycotina</taxon>
        <taxon>Agaricomycetes</taxon>
        <taxon>Cantharellales</taxon>
        <taxon>Ceratobasidiaceae</taxon>
        <taxon>Rhizoctonia</taxon>
    </lineage>
</organism>
<name>A0A8H3GQM0_9AGAM</name>
<dbReference type="AlphaFoldDB" id="A0A8H3GQM0"/>